<protein>
    <submittedName>
        <fullName evidence="1">Uncharacterized protein</fullName>
    </submittedName>
</protein>
<dbReference type="AlphaFoldDB" id="A0A9D4EPS3"/>
<proteinExistence type="predicted"/>
<keyword evidence="2" id="KW-1185">Reference proteome</keyword>
<organism evidence="1 2">
    <name type="scientific">Dreissena polymorpha</name>
    <name type="common">Zebra mussel</name>
    <name type="synonym">Mytilus polymorpha</name>
    <dbReference type="NCBI Taxonomy" id="45954"/>
    <lineage>
        <taxon>Eukaryota</taxon>
        <taxon>Metazoa</taxon>
        <taxon>Spiralia</taxon>
        <taxon>Lophotrochozoa</taxon>
        <taxon>Mollusca</taxon>
        <taxon>Bivalvia</taxon>
        <taxon>Autobranchia</taxon>
        <taxon>Heteroconchia</taxon>
        <taxon>Euheterodonta</taxon>
        <taxon>Imparidentia</taxon>
        <taxon>Neoheterodontei</taxon>
        <taxon>Myida</taxon>
        <taxon>Dreissenoidea</taxon>
        <taxon>Dreissenidae</taxon>
        <taxon>Dreissena</taxon>
    </lineage>
</organism>
<gene>
    <name evidence="1" type="ORF">DPMN_159676</name>
</gene>
<evidence type="ECO:0000313" key="1">
    <source>
        <dbReference type="EMBL" id="KAH3781772.1"/>
    </source>
</evidence>
<accession>A0A9D4EPS3</accession>
<reference evidence="1" key="2">
    <citation type="submission" date="2020-11" db="EMBL/GenBank/DDBJ databases">
        <authorList>
            <person name="McCartney M.A."/>
            <person name="Auch B."/>
            <person name="Kono T."/>
            <person name="Mallez S."/>
            <person name="Becker A."/>
            <person name="Gohl D.M."/>
            <person name="Silverstein K.A.T."/>
            <person name="Koren S."/>
            <person name="Bechman K.B."/>
            <person name="Herman A."/>
            <person name="Abrahante J.E."/>
            <person name="Garbe J."/>
        </authorList>
    </citation>
    <scope>NUCLEOTIDE SEQUENCE</scope>
    <source>
        <strain evidence="1">Duluth1</strain>
        <tissue evidence="1">Whole animal</tissue>
    </source>
</reference>
<evidence type="ECO:0000313" key="2">
    <source>
        <dbReference type="Proteomes" id="UP000828390"/>
    </source>
</evidence>
<dbReference type="Proteomes" id="UP000828390">
    <property type="component" value="Unassembled WGS sequence"/>
</dbReference>
<comment type="caution">
    <text evidence="1">The sequence shown here is derived from an EMBL/GenBank/DDBJ whole genome shotgun (WGS) entry which is preliminary data.</text>
</comment>
<sequence length="73" mass="8302">MACFMKAETVVNLTPKKAKVMRDDPELMFKPKSYHIGAQAELILKNSSKNDPPIDVLEWCHRCLHAENCLSKS</sequence>
<name>A0A9D4EPS3_DREPO</name>
<reference evidence="1" key="1">
    <citation type="journal article" date="2019" name="bioRxiv">
        <title>The Genome of the Zebra Mussel, Dreissena polymorpha: A Resource for Invasive Species Research.</title>
        <authorList>
            <person name="McCartney M.A."/>
            <person name="Auch B."/>
            <person name="Kono T."/>
            <person name="Mallez S."/>
            <person name="Zhang Y."/>
            <person name="Obille A."/>
            <person name="Becker A."/>
            <person name="Abrahante J.E."/>
            <person name="Garbe J."/>
            <person name="Badalamenti J.P."/>
            <person name="Herman A."/>
            <person name="Mangelson H."/>
            <person name="Liachko I."/>
            <person name="Sullivan S."/>
            <person name="Sone E.D."/>
            <person name="Koren S."/>
            <person name="Silverstein K.A.T."/>
            <person name="Beckman K.B."/>
            <person name="Gohl D.M."/>
        </authorList>
    </citation>
    <scope>NUCLEOTIDE SEQUENCE</scope>
    <source>
        <strain evidence="1">Duluth1</strain>
        <tissue evidence="1">Whole animal</tissue>
    </source>
</reference>
<dbReference type="EMBL" id="JAIWYP010000008">
    <property type="protein sequence ID" value="KAH3781772.1"/>
    <property type="molecule type" value="Genomic_DNA"/>
</dbReference>